<feature type="coiled-coil region" evidence="1">
    <location>
        <begin position="31"/>
        <end position="72"/>
    </location>
</feature>
<reference evidence="4" key="1">
    <citation type="submission" date="2025-08" db="UniProtKB">
        <authorList>
            <consortium name="RefSeq"/>
        </authorList>
    </citation>
    <scope>IDENTIFICATION</scope>
    <source>
        <tissue evidence="4">Fruit stalk</tissue>
    </source>
</reference>
<feature type="region of interest" description="Disordered" evidence="2">
    <location>
        <begin position="1"/>
        <end position="24"/>
    </location>
</feature>
<evidence type="ECO:0000256" key="2">
    <source>
        <dbReference type="SAM" id="MobiDB-lite"/>
    </source>
</evidence>
<dbReference type="GeneID" id="111276639"/>
<keyword evidence="1" id="KW-0175">Coiled coil</keyword>
<sequence>MAKTQSAPTPTLQKKLKSKDPKKKHRWCWKRKVLEKEVKCLEAVVAKMRAELNHMERAERKAKARLGKLQRRNSKTREANRQAAMNDARIQLFIDAILHHLDD</sequence>
<proteinExistence type="predicted"/>
<dbReference type="AlphaFoldDB" id="A0A6P5WPR5"/>
<feature type="compositionally biased region" description="Basic residues" evidence="2">
    <location>
        <begin position="14"/>
        <end position="24"/>
    </location>
</feature>
<accession>A0A6P5WPR5</accession>
<feature type="compositionally biased region" description="Polar residues" evidence="2">
    <location>
        <begin position="1"/>
        <end position="12"/>
    </location>
</feature>
<gene>
    <name evidence="4" type="primary">LOC111276639</name>
</gene>
<evidence type="ECO:0000256" key="1">
    <source>
        <dbReference type="SAM" id="Coils"/>
    </source>
</evidence>
<evidence type="ECO:0000313" key="4">
    <source>
        <dbReference type="RefSeq" id="XP_022718120.1"/>
    </source>
</evidence>
<organism evidence="3 4">
    <name type="scientific">Durio zibethinus</name>
    <name type="common">Durian</name>
    <dbReference type="NCBI Taxonomy" id="66656"/>
    <lineage>
        <taxon>Eukaryota</taxon>
        <taxon>Viridiplantae</taxon>
        <taxon>Streptophyta</taxon>
        <taxon>Embryophyta</taxon>
        <taxon>Tracheophyta</taxon>
        <taxon>Spermatophyta</taxon>
        <taxon>Magnoliopsida</taxon>
        <taxon>eudicotyledons</taxon>
        <taxon>Gunneridae</taxon>
        <taxon>Pentapetalae</taxon>
        <taxon>rosids</taxon>
        <taxon>malvids</taxon>
        <taxon>Malvales</taxon>
        <taxon>Malvaceae</taxon>
        <taxon>Helicteroideae</taxon>
        <taxon>Durio</taxon>
    </lineage>
</organism>
<dbReference type="Proteomes" id="UP000515121">
    <property type="component" value="Unplaced"/>
</dbReference>
<dbReference type="KEGG" id="dzi:111276639"/>
<evidence type="ECO:0000313" key="3">
    <source>
        <dbReference type="Proteomes" id="UP000515121"/>
    </source>
</evidence>
<name>A0A6P5WPR5_DURZI</name>
<dbReference type="OrthoDB" id="10477472at2759"/>
<dbReference type="RefSeq" id="XP_022718120.1">
    <property type="nucleotide sequence ID" value="XM_022862385.1"/>
</dbReference>
<keyword evidence="3" id="KW-1185">Reference proteome</keyword>
<protein>
    <submittedName>
        <fullName evidence="4">Uncharacterized protein LOC111276639</fullName>
    </submittedName>
</protein>